<comment type="caution">
    <text evidence="9">The sequence shown here is derived from an EMBL/GenBank/DDBJ whole genome shotgun (WGS) entry which is preliminary data.</text>
</comment>
<reference evidence="9 10" key="1">
    <citation type="submission" date="2019-02" db="EMBL/GenBank/DDBJ databases">
        <title>Flavobacterium sp. RD-2-33 isolated from forest soil.</title>
        <authorList>
            <person name="Chaudhary D.K."/>
        </authorList>
    </citation>
    <scope>NUCLEOTIDE SEQUENCE [LARGE SCALE GENOMIC DNA]</scope>
    <source>
        <strain evidence="9 10">RD-2-33</strain>
    </source>
</reference>
<evidence type="ECO:0000313" key="10">
    <source>
        <dbReference type="Proteomes" id="UP000293300"/>
    </source>
</evidence>
<dbReference type="GO" id="GO:0003866">
    <property type="term" value="F:3-phosphoshikimate 1-carboxyvinyltransferase activity"/>
    <property type="evidence" value="ECO:0007669"/>
    <property type="project" value="UniProtKB-UniRule"/>
</dbReference>
<feature type="binding site" evidence="7">
    <location>
        <position position="329"/>
    </location>
    <ligand>
        <name>phosphoenolpyruvate</name>
        <dbReference type="ChEBI" id="CHEBI:58702"/>
    </ligand>
</feature>
<evidence type="ECO:0000256" key="3">
    <source>
        <dbReference type="ARBA" id="ARBA00022605"/>
    </source>
</evidence>
<proteinExistence type="inferred from homology"/>
<feature type="domain" description="Enolpyruvate transferase" evidence="8">
    <location>
        <begin position="42"/>
        <end position="405"/>
    </location>
</feature>
<dbReference type="EMBL" id="SJPE01000002">
    <property type="protein sequence ID" value="TBX70550.1"/>
    <property type="molecule type" value="Genomic_DNA"/>
</dbReference>
<keyword evidence="5 7" id="KW-0057">Aromatic amino acid biosynthesis</keyword>
<dbReference type="Gene3D" id="3.65.10.10">
    <property type="entry name" value="Enolpyruvate transferase domain"/>
    <property type="match status" value="2"/>
</dbReference>
<feature type="binding site" evidence="7">
    <location>
        <position position="22"/>
    </location>
    <ligand>
        <name>phosphoenolpyruvate</name>
        <dbReference type="ChEBI" id="CHEBI:58702"/>
    </ligand>
</feature>
<feature type="binding site" evidence="7">
    <location>
        <position position="152"/>
    </location>
    <ligand>
        <name>phosphoenolpyruvate</name>
        <dbReference type="ChEBI" id="CHEBI:58702"/>
    </ligand>
</feature>
<feature type="binding site" evidence="7">
    <location>
        <position position="178"/>
    </location>
    <ligand>
        <name>3-phosphoshikimate</name>
        <dbReference type="ChEBI" id="CHEBI:145989"/>
    </ligand>
</feature>
<dbReference type="CDD" id="cd01556">
    <property type="entry name" value="EPSP_synthase"/>
    <property type="match status" value="1"/>
</dbReference>
<accession>A0A4Q9Z2W5</accession>
<dbReference type="InterPro" id="IPR023193">
    <property type="entry name" value="EPSP_synthase_CS"/>
</dbReference>
<keyword evidence="4 7" id="KW-0808">Transferase</keyword>
<feature type="binding site" evidence="7">
    <location>
        <position position="325"/>
    </location>
    <ligand>
        <name>3-phosphoshikimate</name>
        <dbReference type="ChEBI" id="CHEBI:145989"/>
    </ligand>
</feature>
<dbReference type="GO" id="GO:0008652">
    <property type="term" value="P:amino acid biosynthetic process"/>
    <property type="evidence" value="ECO:0007669"/>
    <property type="project" value="UniProtKB-KW"/>
</dbReference>
<comment type="function">
    <text evidence="7">Catalyzes the transfer of the enolpyruvyl moiety of phosphoenolpyruvate (PEP) to the 5-hydroxyl of shikimate-3-phosphate (S3P) to produce enolpyruvyl shikimate-3-phosphate and inorganic phosphate.</text>
</comment>
<evidence type="ECO:0000256" key="1">
    <source>
        <dbReference type="ARBA" id="ARBA00004811"/>
    </source>
</evidence>
<dbReference type="GO" id="GO:0009073">
    <property type="term" value="P:aromatic amino acid family biosynthetic process"/>
    <property type="evidence" value="ECO:0007669"/>
    <property type="project" value="UniProtKB-KW"/>
</dbReference>
<comment type="subunit">
    <text evidence="7">Monomer.</text>
</comment>
<dbReference type="HAMAP" id="MF_00210">
    <property type="entry name" value="EPSP_synth"/>
    <property type="match status" value="1"/>
</dbReference>
<feature type="binding site" evidence="7">
    <location>
        <position position="23"/>
    </location>
    <ligand>
        <name>3-phosphoshikimate</name>
        <dbReference type="ChEBI" id="CHEBI:145989"/>
    </ligand>
</feature>
<dbReference type="GO" id="GO:0005737">
    <property type="term" value="C:cytoplasm"/>
    <property type="evidence" value="ECO:0007669"/>
    <property type="project" value="UniProtKB-SubCell"/>
</dbReference>
<dbReference type="InterPro" id="IPR013792">
    <property type="entry name" value="RNA3'P_cycl/enolpyr_Trfase_a/b"/>
</dbReference>
<feature type="binding site" evidence="7">
    <location>
        <position position="150"/>
    </location>
    <ligand>
        <name>3-phosphoshikimate</name>
        <dbReference type="ChEBI" id="CHEBI:145989"/>
    </ligand>
</feature>
<feature type="binding site" evidence="7">
    <location>
        <position position="298"/>
    </location>
    <ligand>
        <name>3-phosphoshikimate</name>
        <dbReference type="ChEBI" id="CHEBI:145989"/>
    </ligand>
</feature>
<dbReference type="Proteomes" id="UP000293300">
    <property type="component" value="Unassembled WGS sequence"/>
</dbReference>
<keyword evidence="3 7" id="KW-0028">Amino-acid biosynthesis</keyword>
<feature type="binding site" evidence="7">
    <location>
        <position position="396"/>
    </location>
    <ligand>
        <name>phosphoenolpyruvate</name>
        <dbReference type="ChEBI" id="CHEBI:58702"/>
    </ligand>
</feature>
<gene>
    <name evidence="7 9" type="primary">aroA</name>
    <name evidence="9" type="ORF">EZL74_02425</name>
</gene>
<dbReference type="UniPathway" id="UPA00053">
    <property type="reaction ID" value="UER00089"/>
</dbReference>
<comment type="subcellular location">
    <subcellularLocation>
        <location evidence="7">Cytoplasm</location>
    </subcellularLocation>
</comment>
<dbReference type="RefSeq" id="WP_131475002.1">
    <property type="nucleotide sequence ID" value="NZ_SJPE01000002.1"/>
</dbReference>
<dbReference type="NCBIfam" id="TIGR01356">
    <property type="entry name" value="aroA"/>
    <property type="match status" value="1"/>
</dbReference>
<evidence type="ECO:0000256" key="7">
    <source>
        <dbReference type="HAMAP-Rule" id="MF_00210"/>
    </source>
</evidence>
<comment type="similarity">
    <text evidence="2 7">Belongs to the EPSP synthase family.</text>
</comment>
<dbReference type="InterPro" id="IPR036968">
    <property type="entry name" value="Enolpyruvate_Tfrase_sf"/>
</dbReference>
<feature type="binding site" evidence="7">
    <location>
        <position position="104"/>
    </location>
    <ligand>
        <name>phosphoenolpyruvate</name>
        <dbReference type="ChEBI" id="CHEBI:58702"/>
    </ligand>
</feature>
<dbReference type="AlphaFoldDB" id="A0A4Q9Z2W5"/>
<comment type="pathway">
    <text evidence="1 7">Metabolic intermediate biosynthesis; chorismate biosynthesis; chorismate from D-erythrose 4-phosphate and phosphoenolpyruvate: step 6/7.</text>
</comment>
<dbReference type="Pfam" id="PF00275">
    <property type="entry name" value="EPSP_synthase"/>
    <property type="match status" value="1"/>
</dbReference>
<comment type="caution">
    <text evidence="7">Lacks conserved residue(s) required for the propagation of feature annotation.</text>
</comment>
<dbReference type="SUPFAM" id="SSF55205">
    <property type="entry name" value="EPT/RTPC-like"/>
    <property type="match status" value="1"/>
</dbReference>
<dbReference type="InterPro" id="IPR001986">
    <property type="entry name" value="Enolpyruvate_Tfrase_dom"/>
</dbReference>
<organism evidence="9 10">
    <name type="scientific">Flavobacterium silvisoli</name>
    <dbReference type="NCBI Taxonomy" id="2529433"/>
    <lineage>
        <taxon>Bacteria</taxon>
        <taxon>Pseudomonadati</taxon>
        <taxon>Bacteroidota</taxon>
        <taxon>Flavobacteriia</taxon>
        <taxon>Flavobacteriales</taxon>
        <taxon>Flavobacteriaceae</taxon>
        <taxon>Flavobacterium</taxon>
    </lineage>
</organism>
<evidence type="ECO:0000256" key="4">
    <source>
        <dbReference type="ARBA" id="ARBA00022679"/>
    </source>
</evidence>
<dbReference type="PANTHER" id="PTHR21090:SF5">
    <property type="entry name" value="PENTAFUNCTIONAL AROM POLYPEPTIDE"/>
    <property type="match status" value="1"/>
</dbReference>
<feature type="binding site" evidence="7">
    <location>
        <position position="151"/>
    </location>
    <ligand>
        <name>3-phosphoshikimate</name>
        <dbReference type="ChEBI" id="CHEBI:145989"/>
    </ligand>
</feature>
<name>A0A4Q9Z2W5_9FLAO</name>
<comment type="catalytic activity">
    <reaction evidence="6">
        <text>3-phosphoshikimate + phosphoenolpyruvate = 5-O-(1-carboxyvinyl)-3-phosphoshikimate + phosphate</text>
        <dbReference type="Rhea" id="RHEA:21256"/>
        <dbReference type="ChEBI" id="CHEBI:43474"/>
        <dbReference type="ChEBI" id="CHEBI:57701"/>
        <dbReference type="ChEBI" id="CHEBI:58702"/>
        <dbReference type="ChEBI" id="CHEBI:145989"/>
        <dbReference type="EC" id="2.5.1.19"/>
    </reaction>
    <physiologicalReaction direction="left-to-right" evidence="6">
        <dbReference type="Rhea" id="RHEA:21257"/>
    </physiologicalReaction>
</comment>
<feature type="binding site" evidence="7">
    <location>
        <position position="27"/>
    </location>
    <ligand>
        <name>3-phosphoshikimate</name>
        <dbReference type="ChEBI" id="CHEBI:145989"/>
    </ligand>
</feature>
<keyword evidence="7" id="KW-0963">Cytoplasm</keyword>
<dbReference type="PIRSF" id="PIRSF000505">
    <property type="entry name" value="EPSPS"/>
    <property type="match status" value="1"/>
</dbReference>
<dbReference type="EC" id="2.5.1.19" evidence="7"/>
<evidence type="ECO:0000256" key="5">
    <source>
        <dbReference type="ARBA" id="ARBA00023141"/>
    </source>
</evidence>
<feature type="binding site" evidence="7">
    <location>
        <position position="152"/>
    </location>
    <ligand>
        <name>3-phosphoshikimate</name>
        <dbReference type="ChEBI" id="CHEBI:145989"/>
    </ligand>
</feature>
<dbReference type="OrthoDB" id="9809920at2"/>
<evidence type="ECO:0000313" key="9">
    <source>
        <dbReference type="EMBL" id="TBX70550.1"/>
    </source>
</evidence>
<feature type="binding site" evidence="7">
    <location>
        <position position="22"/>
    </location>
    <ligand>
        <name>3-phosphoshikimate</name>
        <dbReference type="ChEBI" id="CHEBI:145989"/>
    </ligand>
</feature>
<dbReference type="PANTHER" id="PTHR21090">
    <property type="entry name" value="AROM/DEHYDROQUINATE SYNTHASE"/>
    <property type="match status" value="1"/>
</dbReference>
<keyword evidence="10" id="KW-1185">Reference proteome</keyword>
<evidence type="ECO:0000259" key="8">
    <source>
        <dbReference type="Pfam" id="PF00275"/>
    </source>
</evidence>
<feature type="binding site" evidence="7">
    <location>
        <position position="75"/>
    </location>
    <ligand>
        <name>phosphoenolpyruvate</name>
        <dbReference type="ChEBI" id="CHEBI:58702"/>
    </ligand>
</feature>
<dbReference type="GO" id="GO:0009423">
    <property type="term" value="P:chorismate biosynthetic process"/>
    <property type="evidence" value="ECO:0007669"/>
    <property type="project" value="UniProtKB-UniRule"/>
</dbReference>
<sequence>MDLLLAASKINQQSKVSISGSKSETNRLLLLQALYPNLVLENTSNSDDSEVMAMALSNNQQPTTNNQIIDISHAGTAMRFLTAYFAIQEGKEVVLTGSARMQERPIQILVDALRQLGAEIVYEKKEGFPPLRIRGKKLTENKVSLSANVSSQYISALLLIAPKLENGLALTLQGPITSLPYIKMTLALLNEMGVQTSFVENKILIKPTTNNQQPTTIRVESDWSSASYFYSIVALSEIGAEITLSSYKKNSLQGDSVLAEIYKTFGVETHFQNNSIVLQKVANHPPSTIHHQLNHSPDIAQTLAVTCFGLGIGCQLTGLHTLKIKETDRLEALKNELMKLGASVSVTHDSISIAPSAKINDGIAIDTYQDHRMAMAFAPLALKTNIIIKEAEVVSKSYPSFWEDLKSIGFQITEQP</sequence>
<dbReference type="InterPro" id="IPR006264">
    <property type="entry name" value="EPSP_synthase"/>
</dbReference>
<feature type="binding site" evidence="7">
    <location>
        <position position="372"/>
    </location>
    <ligand>
        <name>phosphoenolpyruvate</name>
        <dbReference type="ChEBI" id="CHEBI:58702"/>
    </ligand>
</feature>
<dbReference type="PROSITE" id="PS00885">
    <property type="entry name" value="EPSP_SYNTHASE_2"/>
    <property type="match status" value="1"/>
</dbReference>
<feature type="active site" description="Proton acceptor" evidence="7">
    <location>
        <position position="298"/>
    </location>
</feature>
<protein>
    <recommendedName>
        <fullName evidence="7">3-phosphoshikimate 1-carboxyvinyltransferase</fullName>
        <ecNumber evidence="7">2.5.1.19</ecNumber>
    </recommendedName>
    <alternativeName>
        <fullName evidence="7">5-enolpyruvylshikimate-3-phosphate synthase</fullName>
        <shortName evidence="7">EPSP synthase</shortName>
        <shortName evidence="7">EPSPS</shortName>
    </alternativeName>
</protein>
<evidence type="ECO:0000256" key="6">
    <source>
        <dbReference type="ARBA" id="ARBA00044633"/>
    </source>
</evidence>
<evidence type="ECO:0000256" key="2">
    <source>
        <dbReference type="ARBA" id="ARBA00009948"/>
    </source>
</evidence>